<evidence type="ECO:0000259" key="6">
    <source>
        <dbReference type="Pfam" id="PF17801"/>
    </source>
</evidence>
<dbReference type="Pfam" id="PF16499">
    <property type="entry name" value="Melibiase_2"/>
    <property type="match status" value="1"/>
</dbReference>
<dbReference type="SUPFAM" id="SSF51011">
    <property type="entry name" value="Glycosyl hydrolase domain"/>
    <property type="match status" value="1"/>
</dbReference>
<reference evidence="7 8" key="1">
    <citation type="submission" date="2018-12" db="EMBL/GenBank/DDBJ databases">
        <title>Sequencing of bacterial isolates from soil warming experiment in Harvard Forest, Massachusetts, USA.</title>
        <authorList>
            <person name="Deangelis K."/>
        </authorList>
    </citation>
    <scope>NUCLEOTIDE SEQUENCE [LARGE SCALE GENOMIC DNA]</scope>
    <source>
        <strain evidence="7 8">EB153</strain>
    </source>
</reference>
<dbReference type="PANTHER" id="PTHR11452:SF42">
    <property type="entry name" value="ALPHA-GALACTOSIDASE"/>
    <property type="match status" value="1"/>
</dbReference>
<dbReference type="Gene3D" id="3.20.20.70">
    <property type="entry name" value="Aldolase class I"/>
    <property type="match status" value="1"/>
</dbReference>
<feature type="domain" description="Alpha galactosidase C-terminal" evidence="6">
    <location>
        <begin position="405"/>
        <end position="478"/>
    </location>
</feature>
<proteinExistence type="inferred from homology"/>
<keyword evidence="5" id="KW-1015">Disulfide bond</keyword>
<dbReference type="Gene3D" id="2.60.40.1180">
    <property type="entry name" value="Golgi alpha-mannosidase II"/>
    <property type="match status" value="1"/>
</dbReference>
<protein>
    <recommendedName>
        <fullName evidence="5">Alpha-galactosidase</fullName>
        <ecNumber evidence="5">3.2.1.22</ecNumber>
    </recommendedName>
    <alternativeName>
        <fullName evidence="5">Melibiase</fullName>
    </alternativeName>
</protein>
<dbReference type="SUPFAM" id="SSF51445">
    <property type="entry name" value="(Trans)glycosidases"/>
    <property type="match status" value="1"/>
</dbReference>
<keyword evidence="8" id="KW-1185">Reference proteome</keyword>
<dbReference type="EC" id="3.2.1.22" evidence="5"/>
<dbReference type="InterPro" id="IPR017853">
    <property type="entry name" value="GH"/>
</dbReference>
<dbReference type="InterPro" id="IPR041233">
    <property type="entry name" value="Melibiase_C"/>
</dbReference>
<sequence length="480" mass="52639">MPRYLGKKIMASIPSCQGVLFGVGEFCGGIVVRMWMKRIFAALLAVSLVAAVDAQEKVLAPTPPMGWNSWDSYGLTVTEAQFRANADVMAAKLKAFGWQYVVVDEGWYLRNPESAGKPETLVYTANAEGQYMPAVNRFPSAANAGFKPLSDAVHAQGLKFGIHIIRGIPKKTVAADTVIAGSAFRASEAADMADVCPWNPDNFGVKDNAAGQAWYDALMKQYAGWGVDYVKVDCIASHPFKGAEIQMIHRAIVKTGRPVVLSLSPGPTALENAALVGENAQLWRISDDVWDRWEKGKEWSQSLKAQFPVIASWQKFVRPGNWPDADMLPLGHLGPVPGDGKERDTRLTKDEQRTMVTLWAIARSPLFLGANLTQMDGWLESLVTNTEVMAMNQRGREQRLVSEDSDLVAWASKGDRGQEYLALFNLGDAEVRVEAPFAKFGLAAEKYAARDVWEKKDLGKVGKVMGVVAPHGVLLLELKK</sequence>
<dbReference type="InterPro" id="IPR013780">
    <property type="entry name" value="Glyco_hydro_b"/>
</dbReference>
<evidence type="ECO:0000256" key="1">
    <source>
        <dbReference type="ARBA" id="ARBA00009743"/>
    </source>
</evidence>
<organism evidence="7 8">
    <name type="scientific">Edaphobacter aggregans</name>
    <dbReference type="NCBI Taxonomy" id="570835"/>
    <lineage>
        <taxon>Bacteria</taxon>
        <taxon>Pseudomonadati</taxon>
        <taxon>Acidobacteriota</taxon>
        <taxon>Terriglobia</taxon>
        <taxon>Terriglobales</taxon>
        <taxon>Acidobacteriaceae</taxon>
        <taxon>Edaphobacter</taxon>
    </lineage>
</organism>
<dbReference type="GO" id="GO:0004557">
    <property type="term" value="F:alpha-galactosidase activity"/>
    <property type="evidence" value="ECO:0007669"/>
    <property type="project" value="UniProtKB-EC"/>
</dbReference>
<dbReference type="GO" id="GO:0005975">
    <property type="term" value="P:carbohydrate metabolic process"/>
    <property type="evidence" value="ECO:0007669"/>
    <property type="project" value="InterPro"/>
</dbReference>
<evidence type="ECO:0000256" key="5">
    <source>
        <dbReference type="RuleBase" id="RU361168"/>
    </source>
</evidence>
<comment type="catalytic activity">
    <reaction evidence="5">
        <text>Hydrolysis of terminal, non-reducing alpha-D-galactose residues in alpha-D-galactosides, including galactose oligosaccharides, galactomannans and galactolipids.</text>
        <dbReference type="EC" id="3.2.1.22"/>
    </reaction>
</comment>
<evidence type="ECO:0000313" key="7">
    <source>
        <dbReference type="EMBL" id="RSL16822.1"/>
    </source>
</evidence>
<comment type="similarity">
    <text evidence="1 5">Belongs to the glycosyl hydrolase 27 family.</text>
</comment>
<dbReference type="EMBL" id="RSDW01000001">
    <property type="protein sequence ID" value="RSL16822.1"/>
    <property type="molecule type" value="Genomic_DNA"/>
</dbReference>
<dbReference type="InterPro" id="IPR013785">
    <property type="entry name" value="Aldolase_TIM"/>
</dbReference>
<evidence type="ECO:0000313" key="8">
    <source>
        <dbReference type="Proteomes" id="UP000269669"/>
    </source>
</evidence>
<name>A0A428MIX4_9BACT</name>
<dbReference type="Pfam" id="PF17801">
    <property type="entry name" value="Melibiase_C"/>
    <property type="match status" value="1"/>
</dbReference>
<comment type="caution">
    <text evidence="7">The sequence shown here is derived from an EMBL/GenBank/DDBJ whole genome shotgun (WGS) entry which is preliminary data.</text>
</comment>
<keyword evidence="4 5" id="KW-0326">Glycosidase</keyword>
<dbReference type="PRINTS" id="PR00740">
    <property type="entry name" value="GLHYDRLASE27"/>
</dbReference>
<dbReference type="PANTHER" id="PTHR11452">
    <property type="entry name" value="ALPHA-GALACTOSIDASE/ALPHA-N-ACETYLGALACTOSAMINIDASE"/>
    <property type="match status" value="1"/>
</dbReference>
<evidence type="ECO:0000256" key="2">
    <source>
        <dbReference type="ARBA" id="ARBA00022729"/>
    </source>
</evidence>
<keyword evidence="3 5" id="KW-0378">Hydrolase</keyword>
<evidence type="ECO:0000256" key="4">
    <source>
        <dbReference type="ARBA" id="ARBA00023295"/>
    </source>
</evidence>
<dbReference type="InterPro" id="IPR002241">
    <property type="entry name" value="Glyco_hydro_27"/>
</dbReference>
<keyword evidence="2" id="KW-0732">Signal</keyword>
<evidence type="ECO:0000256" key="3">
    <source>
        <dbReference type="ARBA" id="ARBA00022801"/>
    </source>
</evidence>
<dbReference type="AlphaFoldDB" id="A0A428MIX4"/>
<accession>A0A428MIX4</accession>
<dbReference type="Proteomes" id="UP000269669">
    <property type="component" value="Unassembled WGS sequence"/>
</dbReference>
<dbReference type="CDD" id="cd14792">
    <property type="entry name" value="GH27"/>
    <property type="match status" value="1"/>
</dbReference>
<gene>
    <name evidence="7" type="ORF">EDE15_2347</name>
</gene>